<dbReference type="Proteomes" id="UP000008827">
    <property type="component" value="Chromosome 19"/>
</dbReference>
<dbReference type="InParanoid" id="K7MWY5"/>
<dbReference type="EMBL" id="CM000852">
    <property type="protein sequence ID" value="KRG94130.1"/>
    <property type="molecule type" value="Genomic_DNA"/>
</dbReference>
<reference evidence="2 3" key="1">
    <citation type="journal article" date="2010" name="Nature">
        <title>Genome sequence of the palaeopolyploid soybean.</title>
        <authorList>
            <person name="Schmutz J."/>
            <person name="Cannon S.B."/>
            <person name="Schlueter J."/>
            <person name="Ma J."/>
            <person name="Mitros T."/>
            <person name="Nelson W."/>
            <person name="Hyten D.L."/>
            <person name="Song Q."/>
            <person name="Thelen J.J."/>
            <person name="Cheng J."/>
            <person name="Xu D."/>
            <person name="Hellsten U."/>
            <person name="May G.D."/>
            <person name="Yu Y."/>
            <person name="Sakurai T."/>
            <person name="Umezawa T."/>
            <person name="Bhattacharyya M.K."/>
            <person name="Sandhu D."/>
            <person name="Valliyodan B."/>
            <person name="Lindquist E."/>
            <person name="Peto M."/>
            <person name="Grant D."/>
            <person name="Shu S."/>
            <person name="Goodstein D."/>
            <person name="Barry K."/>
            <person name="Futrell-Griggs M."/>
            <person name="Abernathy B."/>
            <person name="Du J."/>
            <person name="Tian Z."/>
            <person name="Zhu L."/>
            <person name="Gill N."/>
            <person name="Joshi T."/>
            <person name="Libault M."/>
            <person name="Sethuraman A."/>
            <person name="Zhang X.-C."/>
            <person name="Shinozaki K."/>
            <person name="Nguyen H.T."/>
            <person name="Wing R.A."/>
            <person name="Cregan P."/>
            <person name="Specht J."/>
            <person name="Grimwood J."/>
            <person name="Rokhsar D."/>
            <person name="Stacey G."/>
            <person name="Shoemaker R.C."/>
            <person name="Jackson S.A."/>
        </authorList>
    </citation>
    <scope>NUCLEOTIDE SEQUENCE [LARGE SCALE GENOMIC DNA]</scope>
    <source>
        <strain evidence="3">cv. Williams 82</strain>
        <tissue evidence="2">Callus</tissue>
    </source>
</reference>
<name>K7MWY5_SOYBN</name>
<dbReference type="Gramene" id="KRG94130">
    <property type="protein sequence ID" value="KRG94130"/>
    <property type="gene ID" value="GLYMA_19G064400"/>
</dbReference>
<evidence type="ECO:0000313" key="4">
    <source>
        <dbReference type="Proteomes" id="UP000008827"/>
    </source>
</evidence>
<dbReference type="EnsemblPlants" id="KRG94130">
    <property type="protein sequence ID" value="KRG94130"/>
    <property type="gene ID" value="GLYMA_19G064400"/>
</dbReference>
<proteinExistence type="predicted"/>
<evidence type="ECO:0000313" key="2">
    <source>
        <dbReference type="EMBL" id="KRG94130.1"/>
    </source>
</evidence>
<reference evidence="2" key="3">
    <citation type="submission" date="2018-07" db="EMBL/GenBank/DDBJ databases">
        <title>WGS assembly of Glycine max.</title>
        <authorList>
            <person name="Schmutz J."/>
            <person name="Cannon S."/>
            <person name="Schlueter J."/>
            <person name="Ma J."/>
            <person name="Mitros T."/>
            <person name="Nelson W."/>
            <person name="Hyten D."/>
            <person name="Song Q."/>
            <person name="Thelen J."/>
            <person name="Cheng J."/>
            <person name="Xu D."/>
            <person name="Hellsten U."/>
            <person name="May G."/>
            <person name="Yu Y."/>
            <person name="Sakurai T."/>
            <person name="Umezawa T."/>
            <person name="Bhattacharyya M."/>
            <person name="Sandhu D."/>
            <person name="Valliyodan B."/>
            <person name="Lindquist E."/>
            <person name="Peto M."/>
            <person name="Grant D."/>
            <person name="Shu S."/>
            <person name="Goodstein D."/>
            <person name="Barry K."/>
            <person name="Futrell-Griggs M."/>
            <person name="Abernathy B."/>
            <person name="Du J."/>
            <person name="Tian Z."/>
            <person name="Zhu L."/>
            <person name="Gill N."/>
            <person name="Joshi T."/>
            <person name="Libault M."/>
            <person name="Sethuraman A."/>
            <person name="Zhang X."/>
            <person name="Shinozaki K."/>
            <person name="Nguyen H."/>
            <person name="Wing R."/>
            <person name="Cregan P."/>
            <person name="Specht J."/>
            <person name="Grimwood J."/>
            <person name="Rokhsar D."/>
            <person name="Stacey G."/>
            <person name="Shoemaker R."/>
            <person name="Jackson S."/>
        </authorList>
    </citation>
    <scope>NUCLEOTIDE SEQUENCE</scope>
    <source>
        <tissue evidence="2">Callus</tissue>
    </source>
</reference>
<reference evidence="3" key="2">
    <citation type="submission" date="2018-02" db="UniProtKB">
        <authorList>
            <consortium name="EnsemblPlants"/>
        </authorList>
    </citation>
    <scope>IDENTIFICATION</scope>
    <source>
        <strain evidence="3">Williams 82</strain>
    </source>
</reference>
<sequence length="78" mass="9378">MNKSNAFRYTKIMLVHWCIDFVLKLLIGVQAVLSMAEHDRRLKFHHINTSLHLMVEKEYKNIIVCNVYRCNAMRYMMC</sequence>
<keyword evidence="1" id="KW-1133">Transmembrane helix</keyword>
<keyword evidence="1" id="KW-0812">Transmembrane</keyword>
<dbReference type="PaxDb" id="3847-GLYMA19G14920.1"/>
<feature type="transmembrane region" description="Helical" evidence="1">
    <location>
        <begin position="12"/>
        <end position="33"/>
    </location>
</feature>
<keyword evidence="4" id="KW-1185">Reference proteome</keyword>
<dbReference type="AlphaFoldDB" id="K7MWY5"/>
<evidence type="ECO:0000313" key="3">
    <source>
        <dbReference type="EnsemblPlants" id="KRG94130"/>
    </source>
</evidence>
<organism evidence="3">
    <name type="scientific">Glycine max</name>
    <name type="common">Soybean</name>
    <name type="synonym">Glycine hispida</name>
    <dbReference type="NCBI Taxonomy" id="3847"/>
    <lineage>
        <taxon>Eukaryota</taxon>
        <taxon>Viridiplantae</taxon>
        <taxon>Streptophyta</taxon>
        <taxon>Embryophyta</taxon>
        <taxon>Tracheophyta</taxon>
        <taxon>Spermatophyta</taxon>
        <taxon>Magnoliopsida</taxon>
        <taxon>eudicotyledons</taxon>
        <taxon>Gunneridae</taxon>
        <taxon>Pentapetalae</taxon>
        <taxon>rosids</taxon>
        <taxon>fabids</taxon>
        <taxon>Fabales</taxon>
        <taxon>Fabaceae</taxon>
        <taxon>Papilionoideae</taxon>
        <taxon>50 kb inversion clade</taxon>
        <taxon>NPAAA clade</taxon>
        <taxon>indigoferoid/millettioid clade</taxon>
        <taxon>Phaseoleae</taxon>
        <taxon>Glycine</taxon>
        <taxon>Glycine subgen. Soja</taxon>
    </lineage>
</organism>
<protein>
    <submittedName>
        <fullName evidence="2 3">Uncharacterized protein</fullName>
    </submittedName>
</protein>
<evidence type="ECO:0000256" key="1">
    <source>
        <dbReference type="SAM" id="Phobius"/>
    </source>
</evidence>
<keyword evidence="1" id="KW-0472">Membrane</keyword>
<gene>
    <name evidence="2" type="ORF">GLYMA_19G064400</name>
</gene>
<dbReference type="HOGENOM" id="CLU_2626865_0_0_1"/>
<accession>K7MWY5</accession>